<proteinExistence type="predicted"/>
<reference evidence="2 3" key="1">
    <citation type="submission" date="2015-10" db="EMBL/GenBank/DDBJ databases">
        <title>Draft Genome of Actinomyces odontolyticus subsp. actinosynbacter strain XH001.</title>
        <authorList>
            <person name="Mclean J.S."/>
            <person name="He X."/>
        </authorList>
    </citation>
    <scope>NUCLEOTIDE SEQUENCE [LARGE SCALE GENOMIC DNA]</scope>
    <source>
        <strain evidence="2 3">XH001</strain>
    </source>
</reference>
<evidence type="ECO:0000313" key="3">
    <source>
        <dbReference type="Proteomes" id="UP000054686"/>
    </source>
</evidence>
<dbReference type="RefSeq" id="WP_060566244.1">
    <property type="nucleotide sequence ID" value="NZ_CP040006.1"/>
</dbReference>
<dbReference type="Proteomes" id="UP000054686">
    <property type="component" value="Unassembled WGS sequence"/>
</dbReference>
<keyword evidence="1" id="KW-0812">Transmembrane</keyword>
<dbReference type="AlphaFoldDB" id="A0A0V8RZI4"/>
<evidence type="ECO:0000313" key="2">
    <source>
        <dbReference type="EMBL" id="KSW13487.1"/>
    </source>
</evidence>
<evidence type="ECO:0000256" key="1">
    <source>
        <dbReference type="SAM" id="Phobius"/>
    </source>
</evidence>
<dbReference type="OrthoDB" id="3249783at2"/>
<feature type="transmembrane region" description="Helical" evidence="1">
    <location>
        <begin position="126"/>
        <end position="146"/>
    </location>
</feature>
<sequence length="262" mass="29103">MEQSPMLSVPVAGGRQMEPLNWYFIAAACPVAVIVLYFLGGILPPSLLVLLFFYCLLLCPASLVIGIAESIRRRRGPVVHAEPRGMALYPSLIQVRVRRYSYTFGIAAGPISLIVEPALQVPIVHAIIHILCGFLLSAISFMLCVSNPWRPSCIHRGPFIVFSPDHMEIHPLTDSSPTPIPWDLHPRIEGFTADDSAFFPSMNMHVCIDGLEESLVFDMTGAPMRFVLLRRLIDYFVDKPEERAKLGRPEGAQLVRSLLTAP</sequence>
<organism evidence="2 3">
    <name type="scientific">Schaalia odontolytica</name>
    <dbReference type="NCBI Taxonomy" id="1660"/>
    <lineage>
        <taxon>Bacteria</taxon>
        <taxon>Bacillati</taxon>
        <taxon>Actinomycetota</taxon>
        <taxon>Actinomycetes</taxon>
        <taxon>Actinomycetales</taxon>
        <taxon>Actinomycetaceae</taxon>
        <taxon>Schaalia</taxon>
    </lineage>
</organism>
<gene>
    <name evidence="2" type="ORF">APY09_03855</name>
</gene>
<comment type="caution">
    <text evidence="2">The sequence shown here is derived from an EMBL/GenBank/DDBJ whole genome shotgun (WGS) entry which is preliminary data.</text>
</comment>
<dbReference type="EMBL" id="LLVT01000001">
    <property type="protein sequence ID" value="KSW13487.1"/>
    <property type="molecule type" value="Genomic_DNA"/>
</dbReference>
<keyword evidence="1" id="KW-0472">Membrane</keyword>
<name>A0A0V8RZI4_9ACTO</name>
<feature type="transmembrane region" description="Helical" evidence="1">
    <location>
        <begin position="20"/>
        <end position="40"/>
    </location>
</feature>
<feature type="transmembrane region" description="Helical" evidence="1">
    <location>
        <begin position="46"/>
        <end position="68"/>
    </location>
</feature>
<feature type="transmembrane region" description="Helical" evidence="1">
    <location>
        <begin position="100"/>
        <end position="120"/>
    </location>
</feature>
<keyword evidence="1" id="KW-1133">Transmembrane helix</keyword>
<protein>
    <submittedName>
        <fullName evidence="2">Uncharacterized protein</fullName>
    </submittedName>
</protein>
<accession>A0A0V8RZI4</accession>